<protein>
    <submittedName>
        <fullName evidence="1">Uncharacterized protein</fullName>
    </submittedName>
</protein>
<sequence>MGEPMMVRYICELAGDETIVEASCAEDAAEAAVKAHAAEHGAGTYTVTVSEATDYDLPLIAGDDYTITVD</sequence>
<dbReference type="AlphaFoldDB" id="A0A084IHA8"/>
<organism evidence="1 2">
    <name type="scientific">Salinisphaera hydrothermalis (strain C41B8)</name>
    <dbReference type="NCBI Taxonomy" id="1304275"/>
    <lineage>
        <taxon>Bacteria</taxon>
        <taxon>Pseudomonadati</taxon>
        <taxon>Pseudomonadota</taxon>
        <taxon>Gammaproteobacteria</taxon>
        <taxon>Salinisphaerales</taxon>
        <taxon>Salinisphaeraceae</taxon>
        <taxon>Salinisphaera</taxon>
    </lineage>
</organism>
<accession>A0A084IHA8</accession>
<evidence type="ECO:0000313" key="2">
    <source>
        <dbReference type="Proteomes" id="UP000028302"/>
    </source>
</evidence>
<proteinExistence type="predicted"/>
<dbReference type="EMBL" id="APNK01000040">
    <property type="protein sequence ID" value="KEZ76092.1"/>
    <property type="molecule type" value="Genomic_DNA"/>
</dbReference>
<evidence type="ECO:0000313" key="1">
    <source>
        <dbReference type="EMBL" id="KEZ76092.1"/>
    </source>
</evidence>
<dbReference type="STRING" id="1304275.C41B8_16799"/>
<name>A0A084IHA8_SALHC</name>
<dbReference type="Proteomes" id="UP000028302">
    <property type="component" value="Unassembled WGS sequence"/>
</dbReference>
<gene>
    <name evidence="1" type="ORF">C41B8_16799</name>
</gene>
<keyword evidence="2" id="KW-1185">Reference proteome</keyword>
<comment type="caution">
    <text evidence="1">The sequence shown here is derived from an EMBL/GenBank/DDBJ whole genome shotgun (WGS) entry which is preliminary data.</text>
</comment>
<dbReference type="RefSeq" id="WP_084189161.1">
    <property type="nucleotide sequence ID" value="NZ_APNK01000040.1"/>
</dbReference>
<reference evidence="1 2" key="1">
    <citation type="submission" date="2013-03" db="EMBL/GenBank/DDBJ databases">
        <title>Salinisphaera hydrothermalis C41B8 Genome Sequencing.</title>
        <authorList>
            <person name="Li C."/>
            <person name="Lai Q."/>
            <person name="Shao Z."/>
        </authorList>
    </citation>
    <scope>NUCLEOTIDE SEQUENCE [LARGE SCALE GENOMIC DNA]</scope>
    <source>
        <strain evidence="1 2">C41B8</strain>
    </source>
</reference>